<dbReference type="InterPro" id="IPR022409">
    <property type="entry name" value="PKD/Chitinase_dom"/>
</dbReference>
<keyword evidence="7" id="KW-0732">Signal</keyword>
<dbReference type="PROSITE" id="PS51892">
    <property type="entry name" value="SUBTILASE"/>
    <property type="match status" value="1"/>
</dbReference>
<dbReference type="Pfam" id="PF00082">
    <property type="entry name" value="Peptidase_S8"/>
    <property type="match status" value="1"/>
</dbReference>
<dbReference type="InterPro" id="IPR036852">
    <property type="entry name" value="Peptidase_S8/S53_dom_sf"/>
</dbReference>
<gene>
    <name evidence="9" type="ORF">A9R00_10725</name>
</gene>
<dbReference type="InterPro" id="IPR050131">
    <property type="entry name" value="Peptidase_S8_subtilisin-like"/>
</dbReference>
<dbReference type="CDD" id="cd00146">
    <property type="entry name" value="PKD"/>
    <property type="match status" value="1"/>
</dbReference>
<feature type="active site" description="Charge relay system" evidence="5">
    <location>
        <position position="409"/>
    </location>
</feature>
<dbReference type="SUPFAM" id="SSF89260">
    <property type="entry name" value="Collagen-binding domain"/>
    <property type="match status" value="1"/>
</dbReference>
<dbReference type="Gene3D" id="2.60.40.10">
    <property type="entry name" value="Immunoglobulins"/>
    <property type="match status" value="1"/>
</dbReference>
<proteinExistence type="inferred from homology"/>
<evidence type="ECO:0000256" key="6">
    <source>
        <dbReference type="RuleBase" id="RU003355"/>
    </source>
</evidence>
<dbReference type="PROSITE" id="PS00138">
    <property type="entry name" value="SUBTILASE_SER"/>
    <property type="match status" value="1"/>
</dbReference>
<dbReference type="InterPro" id="IPR022398">
    <property type="entry name" value="Peptidase_S8_His-AS"/>
</dbReference>
<reference evidence="10" key="1">
    <citation type="journal article" date="2017" name="Proc. Natl. Acad. Sci. U.S.A.">
        <title>Simulation of Deepwater Horizon oil plume reveals substrate specialization within a complex community of hydrocarbon degraders.</title>
        <authorList>
            <person name="Hu P."/>
            <person name="Dubinsky E.A."/>
            <person name="Probst A.J."/>
            <person name="Wang J."/>
            <person name="Sieber C.M.K."/>
            <person name="Tom L.M."/>
            <person name="Gardinali P."/>
            <person name="Banfield J.F."/>
            <person name="Atlas R.M."/>
            <person name="Andersen G.L."/>
        </authorList>
    </citation>
    <scope>NUCLEOTIDE SEQUENCE [LARGE SCALE GENOMIC DNA]</scope>
</reference>
<feature type="non-terminal residue" evidence="9">
    <location>
        <position position="661"/>
    </location>
</feature>
<dbReference type="Pfam" id="PF18911">
    <property type="entry name" value="PKD_4"/>
    <property type="match status" value="1"/>
</dbReference>
<dbReference type="InterPro" id="IPR035986">
    <property type="entry name" value="PKD_dom_sf"/>
</dbReference>
<comment type="caution">
    <text evidence="9">The sequence shown here is derived from an EMBL/GenBank/DDBJ whole genome shotgun (WGS) entry which is preliminary data.</text>
</comment>
<evidence type="ECO:0000256" key="7">
    <source>
        <dbReference type="SAM" id="SignalP"/>
    </source>
</evidence>
<evidence type="ECO:0000313" key="9">
    <source>
        <dbReference type="EMBL" id="OUS38051.1"/>
    </source>
</evidence>
<dbReference type="Proteomes" id="UP000227088">
    <property type="component" value="Unassembled WGS sequence"/>
</dbReference>
<feature type="signal peptide" evidence="7">
    <location>
        <begin position="1"/>
        <end position="24"/>
    </location>
</feature>
<dbReference type="Gene3D" id="2.60.120.380">
    <property type="match status" value="1"/>
</dbReference>
<dbReference type="InterPro" id="IPR000601">
    <property type="entry name" value="PKD_dom"/>
</dbReference>
<dbReference type="InterPro" id="IPR015500">
    <property type="entry name" value="Peptidase_S8_subtilisin-rel"/>
</dbReference>
<dbReference type="PROSITE" id="PS51257">
    <property type="entry name" value="PROKAR_LIPOPROTEIN"/>
    <property type="match status" value="1"/>
</dbReference>
<keyword evidence="2 5" id="KW-0645">Protease</keyword>
<feature type="active site" description="Charge relay system" evidence="5">
    <location>
        <position position="633"/>
    </location>
</feature>
<dbReference type="PANTHER" id="PTHR43806">
    <property type="entry name" value="PEPTIDASE S8"/>
    <property type="match status" value="1"/>
</dbReference>
<dbReference type="SUPFAM" id="SSF52743">
    <property type="entry name" value="Subtilisin-like"/>
    <property type="match status" value="1"/>
</dbReference>
<feature type="chain" id="PRO_5013074029" description="PKD domain-containing protein" evidence="7">
    <location>
        <begin position="25"/>
        <end position="661"/>
    </location>
</feature>
<dbReference type="PROSITE" id="PS50093">
    <property type="entry name" value="PKD"/>
    <property type="match status" value="1"/>
</dbReference>
<evidence type="ECO:0000256" key="5">
    <source>
        <dbReference type="PROSITE-ProRule" id="PRU01240"/>
    </source>
</evidence>
<evidence type="ECO:0000256" key="1">
    <source>
        <dbReference type="ARBA" id="ARBA00011073"/>
    </source>
</evidence>
<feature type="active site" description="Charge relay system" evidence="5">
    <location>
        <position position="452"/>
    </location>
</feature>
<dbReference type="EMBL" id="MABE01000617">
    <property type="protein sequence ID" value="OUS38051.1"/>
    <property type="molecule type" value="Genomic_DNA"/>
</dbReference>
<dbReference type="SMART" id="SM00089">
    <property type="entry name" value="PKD"/>
    <property type="match status" value="1"/>
</dbReference>
<dbReference type="InterPro" id="IPR023828">
    <property type="entry name" value="Peptidase_S8_Ser-AS"/>
</dbReference>
<name>A0A1Y5HL60_OLEAN</name>
<dbReference type="PROSITE" id="PS00136">
    <property type="entry name" value="SUBTILASE_ASP"/>
    <property type="match status" value="1"/>
</dbReference>
<dbReference type="AlphaFoldDB" id="A0A1Y5HL60"/>
<evidence type="ECO:0000313" key="10">
    <source>
        <dbReference type="Proteomes" id="UP000227088"/>
    </source>
</evidence>
<evidence type="ECO:0000256" key="3">
    <source>
        <dbReference type="ARBA" id="ARBA00022801"/>
    </source>
</evidence>
<evidence type="ECO:0000259" key="8">
    <source>
        <dbReference type="PROSITE" id="PS50093"/>
    </source>
</evidence>
<feature type="domain" description="PKD" evidence="8">
    <location>
        <begin position="57"/>
        <end position="121"/>
    </location>
</feature>
<keyword evidence="3 5" id="KW-0378">Hydrolase</keyword>
<accession>A0A1Y5HL60</accession>
<dbReference type="SUPFAM" id="SSF49299">
    <property type="entry name" value="PKD domain"/>
    <property type="match status" value="1"/>
</dbReference>
<organism evidence="9 10">
    <name type="scientific">Oleispira antarctica</name>
    <dbReference type="NCBI Taxonomy" id="188908"/>
    <lineage>
        <taxon>Bacteria</taxon>
        <taxon>Pseudomonadati</taxon>
        <taxon>Pseudomonadota</taxon>
        <taxon>Gammaproteobacteria</taxon>
        <taxon>Oceanospirillales</taxon>
        <taxon>Oceanospirillaceae</taxon>
        <taxon>Oleispira</taxon>
    </lineage>
</organism>
<comment type="similarity">
    <text evidence="1 5 6">Belongs to the peptidase S8 family.</text>
</comment>
<dbReference type="Gene3D" id="3.40.50.200">
    <property type="entry name" value="Peptidase S8/S53 domain"/>
    <property type="match status" value="1"/>
</dbReference>
<evidence type="ECO:0000256" key="2">
    <source>
        <dbReference type="ARBA" id="ARBA00022670"/>
    </source>
</evidence>
<dbReference type="InterPro" id="IPR013783">
    <property type="entry name" value="Ig-like_fold"/>
</dbReference>
<dbReference type="GO" id="GO:0006508">
    <property type="term" value="P:proteolysis"/>
    <property type="evidence" value="ECO:0007669"/>
    <property type="project" value="UniProtKB-KW"/>
</dbReference>
<dbReference type="PANTHER" id="PTHR43806:SF11">
    <property type="entry name" value="CEREVISIN-RELATED"/>
    <property type="match status" value="1"/>
</dbReference>
<protein>
    <recommendedName>
        <fullName evidence="8">PKD domain-containing protein</fullName>
    </recommendedName>
</protein>
<sequence length="661" mass="69898">MMNVYFKNRLVALTLLLMSLLLQACSDGGGSPSIFTNDVVQIGYTSKENVIPATWQFSFESDEDLVSLQWQFSDEGYVSGSSGRSETVTHIFTQAGIHKVRLQYETASGETGTAENEVIIQSGVISGTISAALNTLVDVDTRDPDEPNVNNNSFATAQPIAANTRLSGVVDANDVEDYFQVQLQKDQSINLQVADQIFNSFKSIQFQVFISTDTVNSLFDANTETGSGHLVTPFIAPSTGSYFIKLTAIDPSVRGFVGEQVHSHGNYSLQVESAIGSADFVAGELIVMMKTSSQYQAQGLSTRRNLGRIKTLSLTSARQFMASKNISFNASLTSNSRWQTLQVARLLAAQEDVLYAEPNWKRYASALSPLTVTDPLYASQWHYDSINLESAWQAMDSRGSAAVTVAVLDTGVLTAHPDLSPNLVAGYDFIDNDSNANDPGDKGIGGQRSSFHGTHVAGTIAAAVDNASGGTGVAPGVKILPVRVLGQDGGSSSEIIAGLCFAAQLNTGDNSLCSNVPDGTAVDIINLSLGGPTFSPTEQAVYNAVTSKGIIVIAAAGNESTSAPSYPAAYENVISVSATNRNTELASYSNFGDLIDVAAPGGDFASDEGILSSWGDDLNGPAELTYGSLQGTSMAAPHVAGVAALMKSVDTDLTHEIFRSQ</sequence>
<keyword evidence="4 5" id="KW-0720">Serine protease</keyword>
<dbReference type="GO" id="GO:0004252">
    <property type="term" value="F:serine-type endopeptidase activity"/>
    <property type="evidence" value="ECO:0007669"/>
    <property type="project" value="UniProtKB-UniRule"/>
</dbReference>
<dbReference type="PRINTS" id="PR00723">
    <property type="entry name" value="SUBTILISIN"/>
</dbReference>
<dbReference type="InterPro" id="IPR000209">
    <property type="entry name" value="Peptidase_S8/S53_dom"/>
</dbReference>
<dbReference type="PROSITE" id="PS00137">
    <property type="entry name" value="SUBTILASE_HIS"/>
    <property type="match status" value="1"/>
</dbReference>
<dbReference type="InterPro" id="IPR023827">
    <property type="entry name" value="Peptidase_S8_Asp-AS"/>
</dbReference>
<evidence type="ECO:0000256" key="4">
    <source>
        <dbReference type="ARBA" id="ARBA00022825"/>
    </source>
</evidence>